<dbReference type="Pfam" id="PF19684">
    <property type="entry name" value="DUF6186"/>
    <property type="match status" value="1"/>
</dbReference>
<protein>
    <submittedName>
        <fullName evidence="1">Uncharacterized protein</fullName>
    </submittedName>
</protein>
<dbReference type="RefSeq" id="WP_306834148.1">
    <property type="nucleotide sequence ID" value="NZ_JAUSRA010000001.1"/>
</dbReference>
<dbReference type="Proteomes" id="UP001240984">
    <property type="component" value="Unassembled WGS sequence"/>
</dbReference>
<accession>A0ABT9N057</accession>
<organism evidence="1 2">
    <name type="scientific">Catenuloplanes nepalensis</name>
    <dbReference type="NCBI Taxonomy" id="587533"/>
    <lineage>
        <taxon>Bacteria</taxon>
        <taxon>Bacillati</taxon>
        <taxon>Actinomycetota</taxon>
        <taxon>Actinomycetes</taxon>
        <taxon>Micromonosporales</taxon>
        <taxon>Micromonosporaceae</taxon>
        <taxon>Catenuloplanes</taxon>
    </lineage>
</organism>
<evidence type="ECO:0000313" key="2">
    <source>
        <dbReference type="Proteomes" id="UP001240984"/>
    </source>
</evidence>
<name>A0ABT9N057_9ACTN</name>
<gene>
    <name evidence="1" type="ORF">J2S43_005590</name>
</gene>
<keyword evidence="2" id="KW-1185">Reference proteome</keyword>
<dbReference type="EMBL" id="JAUSRA010000001">
    <property type="protein sequence ID" value="MDP9797078.1"/>
    <property type="molecule type" value="Genomic_DNA"/>
</dbReference>
<dbReference type="InterPro" id="IPR046177">
    <property type="entry name" value="DUF6186"/>
</dbReference>
<comment type="caution">
    <text evidence="1">The sequence shown here is derived from an EMBL/GenBank/DDBJ whole genome shotgun (WGS) entry which is preliminary data.</text>
</comment>
<evidence type="ECO:0000313" key="1">
    <source>
        <dbReference type="EMBL" id="MDP9797078.1"/>
    </source>
</evidence>
<reference evidence="1 2" key="1">
    <citation type="submission" date="2023-07" db="EMBL/GenBank/DDBJ databases">
        <title>Sequencing the genomes of 1000 actinobacteria strains.</title>
        <authorList>
            <person name="Klenk H.-P."/>
        </authorList>
    </citation>
    <scope>NUCLEOTIDE SEQUENCE [LARGE SCALE GENOMIC DNA]</scope>
    <source>
        <strain evidence="1 2">DSM 44710</strain>
    </source>
</reference>
<proteinExistence type="predicted"/>
<sequence>MTRALAIGGFVLAGLLVLAVEWAARRPGSRVPTLGDLCAFVMRYQVGRVPVGRIGVLGFWWWLGWHFFAR</sequence>